<feature type="transmembrane region" description="Helical" evidence="1">
    <location>
        <begin position="61"/>
        <end position="79"/>
    </location>
</feature>
<feature type="transmembrane region" description="Helical" evidence="1">
    <location>
        <begin position="209"/>
        <end position="227"/>
    </location>
</feature>
<gene>
    <name evidence="2" type="ORF">HNQ77_003952</name>
</gene>
<dbReference type="PANTHER" id="PTHR39419:SF1">
    <property type="entry name" value="SLL0814 PROTEIN"/>
    <property type="match status" value="1"/>
</dbReference>
<feature type="transmembrane region" description="Helical" evidence="1">
    <location>
        <begin position="35"/>
        <end position="54"/>
    </location>
</feature>
<keyword evidence="1" id="KW-0472">Membrane</keyword>
<feature type="transmembrane region" description="Helical" evidence="1">
    <location>
        <begin position="99"/>
        <end position="120"/>
    </location>
</feature>
<dbReference type="RefSeq" id="WP_050060980.1">
    <property type="nucleotide sequence ID" value="NZ_JACHEK010000008.1"/>
</dbReference>
<feature type="transmembrane region" description="Helical" evidence="1">
    <location>
        <begin position="7"/>
        <end position="29"/>
    </location>
</feature>
<dbReference type="OrthoDB" id="9811293at2"/>
<dbReference type="EMBL" id="JACHEK010000008">
    <property type="protein sequence ID" value="MBB6145982.1"/>
    <property type="molecule type" value="Genomic_DNA"/>
</dbReference>
<dbReference type="InterPro" id="IPR007354">
    <property type="entry name" value="CruF-like"/>
</dbReference>
<accession>A0A841JX93</accession>
<name>A0A841JX93_9BACT</name>
<protein>
    <submittedName>
        <fullName evidence="2">Putative membrane protein</fullName>
    </submittedName>
</protein>
<dbReference type="AlphaFoldDB" id="A0A841JX93"/>
<feature type="transmembrane region" description="Helical" evidence="1">
    <location>
        <begin position="179"/>
        <end position="197"/>
    </location>
</feature>
<dbReference type="Pfam" id="PF04240">
    <property type="entry name" value="Caroten_synth"/>
    <property type="match status" value="1"/>
</dbReference>
<dbReference type="PANTHER" id="PTHR39419">
    <property type="entry name" value="SLL0814 PROTEIN"/>
    <property type="match status" value="1"/>
</dbReference>
<evidence type="ECO:0000313" key="2">
    <source>
        <dbReference type="EMBL" id="MBB6145982.1"/>
    </source>
</evidence>
<organism evidence="2 3">
    <name type="scientific">Silvibacterium bohemicum</name>
    <dbReference type="NCBI Taxonomy" id="1577686"/>
    <lineage>
        <taxon>Bacteria</taxon>
        <taxon>Pseudomonadati</taxon>
        <taxon>Acidobacteriota</taxon>
        <taxon>Terriglobia</taxon>
        <taxon>Terriglobales</taxon>
        <taxon>Acidobacteriaceae</taxon>
        <taxon>Silvibacterium</taxon>
    </lineage>
</organism>
<reference evidence="2 3" key="1">
    <citation type="submission" date="2020-08" db="EMBL/GenBank/DDBJ databases">
        <title>Genomic Encyclopedia of Type Strains, Phase IV (KMG-IV): sequencing the most valuable type-strain genomes for metagenomic binning, comparative biology and taxonomic classification.</title>
        <authorList>
            <person name="Goeker M."/>
        </authorList>
    </citation>
    <scope>NUCLEOTIDE SEQUENCE [LARGE SCALE GENOMIC DNA]</scope>
    <source>
        <strain evidence="2 3">DSM 103733</strain>
    </source>
</reference>
<comment type="caution">
    <text evidence="2">The sequence shown here is derived from an EMBL/GenBank/DDBJ whole genome shotgun (WGS) entry which is preliminary data.</text>
</comment>
<keyword evidence="3" id="KW-1185">Reference proteome</keyword>
<feature type="transmembrane region" description="Helical" evidence="1">
    <location>
        <begin position="127"/>
        <end position="149"/>
    </location>
</feature>
<sequence>MHRSIRAASWFFFAAIMYLILVEAVAPWLQLPGLGNIGFTLVFVLFALLHCTALEGARRTGIFFFLSAVVSFLMEEAGVRTGLIFGPYHYGDMLGAKLGHVPVLIPLAWFMMIYPSWMVARAIVAGIAIDTFAGLLSISAVAAIVMTGWDMVMDPGMSAAGNWIWVQGGAYFGVPLHNYFGWLLTTFLVYFLVGRLWKSVVSASAAQRTFAALPILVYAFFALRYVLANSRFPELRLVALFSMGTPALLALIQTFLNRRAATAA</sequence>
<keyword evidence="1" id="KW-0812">Transmembrane</keyword>
<evidence type="ECO:0000313" key="3">
    <source>
        <dbReference type="Proteomes" id="UP000538666"/>
    </source>
</evidence>
<evidence type="ECO:0000256" key="1">
    <source>
        <dbReference type="SAM" id="Phobius"/>
    </source>
</evidence>
<keyword evidence="1" id="KW-1133">Transmembrane helix</keyword>
<proteinExistence type="predicted"/>
<feature type="transmembrane region" description="Helical" evidence="1">
    <location>
        <begin position="239"/>
        <end position="256"/>
    </location>
</feature>
<dbReference type="Proteomes" id="UP000538666">
    <property type="component" value="Unassembled WGS sequence"/>
</dbReference>